<evidence type="ECO:0000313" key="4">
    <source>
        <dbReference type="Proteomes" id="UP000186216"/>
    </source>
</evidence>
<dbReference type="SUPFAM" id="SSF56349">
    <property type="entry name" value="DNA breaking-rejoining enzymes"/>
    <property type="match status" value="1"/>
</dbReference>
<dbReference type="InterPro" id="IPR013762">
    <property type="entry name" value="Integrase-like_cat_sf"/>
</dbReference>
<reference evidence="2 4" key="1">
    <citation type="submission" date="2017-01" db="EMBL/GenBank/DDBJ databases">
        <authorList>
            <person name="Varghese N."/>
            <person name="Submissions S."/>
        </authorList>
    </citation>
    <scope>NUCLEOTIDE SEQUENCE [LARGE SCALE GENOMIC DNA]</scope>
    <source>
        <strain evidence="2 4">DSM 18447</strain>
    </source>
</reference>
<dbReference type="Proteomes" id="UP001215549">
    <property type="component" value="Chromosome"/>
</dbReference>
<dbReference type="Proteomes" id="UP000186216">
    <property type="component" value="Unassembled WGS sequence"/>
</dbReference>
<evidence type="ECO:0000313" key="5">
    <source>
        <dbReference type="Proteomes" id="UP001215549"/>
    </source>
</evidence>
<evidence type="ECO:0000256" key="1">
    <source>
        <dbReference type="ARBA" id="ARBA00023172"/>
    </source>
</evidence>
<dbReference type="Gene3D" id="1.10.443.10">
    <property type="entry name" value="Intergrase catalytic core"/>
    <property type="match status" value="1"/>
</dbReference>
<dbReference type="EMBL" id="CP067140">
    <property type="protein sequence ID" value="WCR04550.1"/>
    <property type="molecule type" value="Genomic_DNA"/>
</dbReference>
<gene>
    <name evidence="3" type="ORF">JHX88_07475</name>
    <name evidence="2" type="ORF">SAMN05421772_1074</name>
</gene>
<dbReference type="GO" id="GO:0006310">
    <property type="term" value="P:DNA recombination"/>
    <property type="evidence" value="ECO:0007669"/>
    <property type="project" value="UniProtKB-KW"/>
</dbReference>
<dbReference type="GO" id="GO:0015074">
    <property type="term" value="P:DNA integration"/>
    <property type="evidence" value="ECO:0007669"/>
    <property type="project" value="InterPro"/>
</dbReference>
<keyword evidence="5" id="KW-1185">Reference proteome</keyword>
<evidence type="ECO:0000313" key="2">
    <source>
        <dbReference type="EMBL" id="SIS86651.1"/>
    </source>
</evidence>
<dbReference type="InterPro" id="IPR011010">
    <property type="entry name" value="DNA_brk_join_enz"/>
</dbReference>
<organism evidence="2 4">
    <name type="scientific">Paracoccus saliphilus</name>
    <dbReference type="NCBI Taxonomy" id="405559"/>
    <lineage>
        <taxon>Bacteria</taxon>
        <taxon>Pseudomonadati</taxon>
        <taxon>Pseudomonadota</taxon>
        <taxon>Alphaproteobacteria</taxon>
        <taxon>Rhodobacterales</taxon>
        <taxon>Paracoccaceae</taxon>
        <taxon>Paracoccus</taxon>
    </lineage>
</organism>
<dbReference type="GO" id="GO:0003677">
    <property type="term" value="F:DNA binding"/>
    <property type="evidence" value="ECO:0007669"/>
    <property type="project" value="InterPro"/>
</dbReference>
<dbReference type="RefSeq" id="WP_076525937.1">
    <property type="nucleotide sequence ID" value="NZ_CP067140.1"/>
</dbReference>
<protein>
    <submittedName>
        <fullName evidence="2">Uncharacterized protein</fullName>
    </submittedName>
</protein>
<dbReference type="EMBL" id="FTOU01000007">
    <property type="protein sequence ID" value="SIS86651.1"/>
    <property type="molecule type" value="Genomic_DNA"/>
</dbReference>
<reference evidence="3 5" key="2">
    <citation type="submission" date="2021-01" db="EMBL/GenBank/DDBJ databases">
        <title>Biogeographic distribution of Paracoccus.</title>
        <authorList>
            <person name="Hollensteiner J."/>
            <person name="Leineberger J."/>
            <person name="Brinkhoff T."/>
            <person name="Daniel R."/>
        </authorList>
    </citation>
    <scope>NUCLEOTIDE SEQUENCE [LARGE SCALE GENOMIC DNA]</scope>
    <source>
        <strain evidence="3 5">DSM 18447</strain>
    </source>
</reference>
<keyword evidence="1" id="KW-0233">DNA recombination</keyword>
<name>A0AA46A5S7_9RHOB</name>
<sequence length="161" mass="18312">MHIDRPSPVGGHVDTRTGVLYRKPGKKVETHKRQRPARLPSRYPAQLRWQAGNGRIYIVERRIERDGKLRRETVKDDKNAWVSAWSEVEILARLHGVNIDLSGVTPRTLKHIAITWALQRGATIWDAAGYFSISAETIERTYGHHSSNHQATAVKAMDMRG</sequence>
<accession>A0AA46A5S7</accession>
<evidence type="ECO:0000313" key="3">
    <source>
        <dbReference type="EMBL" id="WCR04550.1"/>
    </source>
</evidence>
<proteinExistence type="predicted"/>
<dbReference type="AlphaFoldDB" id="A0AA46A5S7"/>